<comment type="caution">
    <text evidence="2">The sequence shown here is derived from an EMBL/GenBank/DDBJ whole genome shotgun (WGS) entry which is preliminary data.</text>
</comment>
<dbReference type="InterPro" id="IPR013655">
    <property type="entry name" value="PAS_fold_3"/>
</dbReference>
<reference evidence="3" key="1">
    <citation type="journal article" date="2019" name="Int. J. Syst. Evol. Microbiol.">
        <title>The Global Catalogue of Microorganisms (GCM) 10K type strain sequencing project: providing services to taxonomists for standard genome sequencing and annotation.</title>
        <authorList>
            <consortium name="The Broad Institute Genomics Platform"/>
            <consortium name="The Broad Institute Genome Sequencing Center for Infectious Disease"/>
            <person name="Wu L."/>
            <person name="Ma J."/>
        </authorList>
    </citation>
    <scope>NUCLEOTIDE SEQUENCE [LARGE SCALE GENOMIC DNA]</scope>
    <source>
        <strain evidence="3">CGMCC 1.12922</strain>
    </source>
</reference>
<dbReference type="InterPro" id="IPR035965">
    <property type="entry name" value="PAS-like_dom_sf"/>
</dbReference>
<dbReference type="EMBL" id="BMGI01000004">
    <property type="protein sequence ID" value="GGD40544.1"/>
    <property type="molecule type" value="Genomic_DNA"/>
</dbReference>
<sequence>MTFIEKRNEIRPASGEAPFSLDEVFFSRTDDRGVIQAGNYVFRRVAHYDWGELLGAPHRLIRHPDMPRAVFWLMWDHLKRGEPVGAYVKNRAKDGLHYWVFAIIAPAPDGGYLSARIKPTSPLLGHIERLYAALRADETTQYLRPEDSAKALADRLTDQGFADYRHFAAHALSEELLARDTGLQAVPDPRIGAARAMLAAADRLRQETEGLEADFHEMRTIPHNMRVIASRLEPTGGPVSTLSQNYGAISREMADWFAENVVGTGSTFAAIEGTIHRSIFLHGMARILRECDQQLDAERRRLDTVDLTTERQLLARQHATYRAKSANGLIRVREEADRIGRACKTMNRHMFGLSSTRVLSKIESARTPGAGETLAEIIRQLAAFQSRIGTRLDRIAAESAAILRLTG</sequence>
<dbReference type="RefSeq" id="WP_188528347.1">
    <property type="nucleotide sequence ID" value="NZ_BMGI01000004.1"/>
</dbReference>
<proteinExistence type="predicted"/>
<accession>A0ABQ1QQ40</accession>
<keyword evidence="3" id="KW-1185">Reference proteome</keyword>
<dbReference type="SUPFAM" id="SSF55785">
    <property type="entry name" value="PYP-like sensor domain (PAS domain)"/>
    <property type="match status" value="1"/>
</dbReference>
<dbReference type="Pfam" id="PF08447">
    <property type="entry name" value="PAS_3"/>
    <property type="match status" value="1"/>
</dbReference>
<protein>
    <recommendedName>
        <fullName evidence="1">PAS fold-3 domain-containing protein</fullName>
    </recommendedName>
</protein>
<evidence type="ECO:0000313" key="3">
    <source>
        <dbReference type="Proteomes" id="UP000617355"/>
    </source>
</evidence>
<gene>
    <name evidence="2" type="ORF">GCM10011358_25570</name>
</gene>
<evidence type="ECO:0000313" key="2">
    <source>
        <dbReference type="EMBL" id="GGD40544.1"/>
    </source>
</evidence>
<dbReference type="Gene3D" id="3.30.450.20">
    <property type="entry name" value="PAS domain"/>
    <property type="match status" value="1"/>
</dbReference>
<evidence type="ECO:0000259" key="1">
    <source>
        <dbReference type="Pfam" id="PF08447"/>
    </source>
</evidence>
<organism evidence="2 3">
    <name type="scientific">Sinisalibacter lacisalsi</name>
    <dbReference type="NCBI Taxonomy" id="1526570"/>
    <lineage>
        <taxon>Bacteria</taxon>
        <taxon>Pseudomonadati</taxon>
        <taxon>Pseudomonadota</taxon>
        <taxon>Alphaproteobacteria</taxon>
        <taxon>Rhodobacterales</taxon>
        <taxon>Roseobacteraceae</taxon>
        <taxon>Sinisalibacter</taxon>
    </lineage>
</organism>
<dbReference type="Proteomes" id="UP000617355">
    <property type="component" value="Unassembled WGS sequence"/>
</dbReference>
<feature type="domain" description="PAS fold-3" evidence="1">
    <location>
        <begin position="42"/>
        <end position="107"/>
    </location>
</feature>
<name>A0ABQ1QQ40_9RHOB</name>